<comment type="caution">
    <text evidence="1">The sequence shown here is derived from an EMBL/GenBank/DDBJ whole genome shotgun (WGS) entry which is preliminary data.</text>
</comment>
<organism evidence="1 2">
    <name type="scientific">Rubus argutus</name>
    <name type="common">Southern blackberry</name>
    <dbReference type="NCBI Taxonomy" id="59490"/>
    <lineage>
        <taxon>Eukaryota</taxon>
        <taxon>Viridiplantae</taxon>
        <taxon>Streptophyta</taxon>
        <taxon>Embryophyta</taxon>
        <taxon>Tracheophyta</taxon>
        <taxon>Spermatophyta</taxon>
        <taxon>Magnoliopsida</taxon>
        <taxon>eudicotyledons</taxon>
        <taxon>Gunneridae</taxon>
        <taxon>Pentapetalae</taxon>
        <taxon>rosids</taxon>
        <taxon>fabids</taxon>
        <taxon>Rosales</taxon>
        <taxon>Rosaceae</taxon>
        <taxon>Rosoideae</taxon>
        <taxon>Rosoideae incertae sedis</taxon>
        <taxon>Rubus</taxon>
    </lineage>
</organism>
<evidence type="ECO:0000313" key="1">
    <source>
        <dbReference type="EMBL" id="KAK9931003.1"/>
    </source>
</evidence>
<name>A0AAW1X4N0_RUBAR</name>
<keyword evidence="2" id="KW-1185">Reference proteome</keyword>
<dbReference type="AlphaFoldDB" id="A0AAW1X4N0"/>
<evidence type="ECO:0008006" key="3">
    <source>
        <dbReference type="Google" id="ProtNLM"/>
    </source>
</evidence>
<sequence length="180" mass="19798">MSSNDSRKVADAMEMFGEMSSRRFVPTARTIASFMEPLCSYGPPYAAMMIYQKARKVGCRISLGAYKLLPMCLSRFDYPHNYTVYTVTFLDKNRPVIGPSGLNAATLALNPSVNSALTLLKTKGTPSKGLEAFPTLYKGLSFGSQCNTNRPVPKLIQTLFGHVSKISFHIHNLVVAVHSN</sequence>
<protein>
    <recommendedName>
        <fullName evidence="3">Pentatricopeptide repeat-containing protein</fullName>
    </recommendedName>
</protein>
<dbReference type="Proteomes" id="UP001457282">
    <property type="component" value="Unassembled WGS sequence"/>
</dbReference>
<evidence type="ECO:0000313" key="2">
    <source>
        <dbReference type="Proteomes" id="UP001457282"/>
    </source>
</evidence>
<proteinExistence type="predicted"/>
<reference evidence="1 2" key="1">
    <citation type="journal article" date="2023" name="G3 (Bethesda)">
        <title>A chromosome-length genome assembly and annotation of blackberry (Rubus argutus, cv. 'Hillquist').</title>
        <authorList>
            <person name="Bruna T."/>
            <person name="Aryal R."/>
            <person name="Dudchenko O."/>
            <person name="Sargent D.J."/>
            <person name="Mead D."/>
            <person name="Buti M."/>
            <person name="Cavallini A."/>
            <person name="Hytonen T."/>
            <person name="Andres J."/>
            <person name="Pham M."/>
            <person name="Weisz D."/>
            <person name="Mascagni F."/>
            <person name="Usai G."/>
            <person name="Natali L."/>
            <person name="Bassil N."/>
            <person name="Fernandez G.E."/>
            <person name="Lomsadze A."/>
            <person name="Armour M."/>
            <person name="Olukolu B."/>
            <person name="Poorten T."/>
            <person name="Britton C."/>
            <person name="Davik J."/>
            <person name="Ashrafi H."/>
            <person name="Aiden E.L."/>
            <person name="Borodovsky M."/>
            <person name="Worthington M."/>
        </authorList>
    </citation>
    <scope>NUCLEOTIDE SEQUENCE [LARGE SCALE GENOMIC DNA]</scope>
    <source>
        <strain evidence="1">PI 553951</strain>
    </source>
</reference>
<dbReference type="InterPro" id="IPR011990">
    <property type="entry name" value="TPR-like_helical_dom_sf"/>
</dbReference>
<gene>
    <name evidence="1" type="ORF">M0R45_018301</name>
</gene>
<dbReference type="EMBL" id="JBEDUW010000004">
    <property type="protein sequence ID" value="KAK9931003.1"/>
    <property type="molecule type" value="Genomic_DNA"/>
</dbReference>
<dbReference type="Gene3D" id="1.25.40.10">
    <property type="entry name" value="Tetratricopeptide repeat domain"/>
    <property type="match status" value="1"/>
</dbReference>
<accession>A0AAW1X4N0</accession>